<dbReference type="InterPro" id="IPR053722">
    <property type="entry name" value="Curli_assembly_CsgC/AgfC"/>
</dbReference>
<keyword evidence="6" id="KW-1185">Reference proteome</keyword>
<reference evidence="6" key="1">
    <citation type="submission" date="2016-10" db="EMBL/GenBank/DDBJ databases">
        <authorList>
            <person name="Varghese N."/>
            <person name="Submissions S."/>
        </authorList>
    </citation>
    <scope>NUCLEOTIDE SEQUENCE [LARGE SCALE GENOMIC DNA]</scope>
    <source>
        <strain evidence="6">DSM 17072</strain>
    </source>
</reference>
<dbReference type="AlphaFoldDB" id="A0A1H0YD13"/>
<dbReference type="Gene3D" id="2.60.40.2420">
    <property type="match status" value="1"/>
</dbReference>
<protein>
    <recommendedName>
        <fullName evidence="2">Curli production assembly/transport component CsgE</fullName>
    </recommendedName>
</protein>
<keyword evidence="3 4" id="KW-0732">Signal</keyword>
<dbReference type="STRING" id="311333.SAMN05421664_0652"/>
<name>A0A1H0YD13_9FLAO</name>
<organism evidence="5 6">
    <name type="scientific">Chryseobacterium soldanellicola</name>
    <dbReference type="NCBI Taxonomy" id="311333"/>
    <lineage>
        <taxon>Bacteria</taxon>
        <taxon>Pseudomonadati</taxon>
        <taxon>Bacteroidota</taxon>
        <taxon>Flavobacteriia</taxon>
        <taxon>Flavobacteriales</taxon>
        <taxon>Weeksellaceae</taxon>
        <taxon>Chryseobacterium group</taxon>
        <taxon>Chryseobacterium</taxon>
    </lineage>
</organism>
<evidence type="ECO:0000313" key="5">
    <source>
        <dbReference type="EMBL" id="SDQ13095.1"/>
    </source>
</evidence>
<evidence type="ECO:0000313" key="6">
    <source>
        <dbReference type="Proteomes" id="UP000199627"/>
    </source>
</evidence>
<feature type="chain" id="PRO_5011461735" description="Curli production assembly/transport component CsgE" evidence="4">
    <location>
        <begin position="24"/>
        <end position="244"/>
    </location>
</feature>
<proteinExistence type="predicted"/>
<comment type="function">
    <text evidence="1">May be involved in the biogenesis of curli organelles.</text>
</comment>
<accession>A0A1H0YD13</accession>
<dbReference type="Proteomes" id="UP000199627">
    <property type="component" value="Unassembled WGS sequence"/>
</dbReference>
<evidence type="ECO:0000256" key="1">
    <source>
        <dbReference type="ARBA" id="ARBA00003989"/>
    </source>
</evidence>
<evidence type="ECO:0000256" key="2">
    <source>
        <dbReference type="ARBA" id="ARBA00014024"/>
    </source>
</evidence>
<evidence type="ECO:0000256" key="3">
    <source>
        <dbReference type="ARBA" id="ARBA00022729"/>
    </source>
</evidence>
<dbReference type="Pfam" id="PF10627">
    <property type="entry name" value="CsgE"/>
    <property type="match status" value="1"/>
</dbReference>
<sequence length="244" mass="28187">MMRKIYSLVFYLFFMLFSLLAFAQEEKKVVAKIESEFVENQVKLKAIVTNNTNIYKELNYLLVSIKKGDGGNLSNNKQSGKFSLNPNEVKNLSEININLEKKDALKAFLYIKDEESQKLIAKDSLELNSNLFKKKVSKVEEDAVFELRGLTIDETKSKIGKDFYDIFYIQYSQIPDKSNSAITISELPVRGTNGQINIEIDDKVIYSFMTNPSEDYLKEQLANSLKYIKEFNAKKNLIKNEFIY</sequence>
<gene>
    <name evidence="5" type="ORF">SAMN05421664_0652</name>
</gene>
<evidence type="ECO:0000256" key="4">
    <source>
        <dbReference type="SAM" id="SignalP"/>
    </source>
</evidence>
<dbReference type="EMBL" id="FNKL01000001">
    <property type="protein sequence ID" value="SDQ13095.1"/>
    <property type="molecule type" value="Genomic_DNA"/>
</dbReference>
<dbReference type="InterPro" id="IPR018900">
    <property type="entry name" value="Curli_CsgE"/>
</dbReference>
<feature type="signal peptide" evidence="4">
    <location>
        <begin position="1"/>
        <end position="23"/>
    </location>
</feature>